<evidence type="ECO:0000256" key="3">
    <source>
        <dbReference type="ARBA" id="ARBA00022475"/>
    </source>
</evidence>
<feature type="transmembrane region" description="Helical" evidence="9">
    <location>
        <begin position="246"/>
        <end position="266"/>
    </location>
</feature>
<dbReference type="GeneID" id="106818059"/>
<evidence type="ECO:0000256" key="1">
    <source>
        <dbReference type="ARBA" id="ARBA00004651"/>
    </source>
</evidence>
<comment type="similarity">
    <text evidence="2">Belongs to the glutamate-gated ion channel (TC 1.A.10.1) family.</text>
</comment>
<keyword evidence="7" id="KW-0675">Receptor</keyword>
<keyword evidence="6 9" id="KW-0472">Membrane</keyword>
<evidence type="ECO:0000313" key="12">
    <source>
        <dbReference type="Proteomes" id="UP000695022"/>
    </source>
</evidence>
<dbReference type="PANTHER" id="PTHR42643">
    <property type="entry name" value="IONOTROPIC RECEPTOR 20A-RELATED"/>
    <property type="match status" value="1"/>
</dbReference>
<sequence>MSVILVVTSVCVAVTMAAQLSLTPAPSNGSSAADLGLCSPRDRASERLFLMSNDVKIPPAHASLNLSSVHLKVALWSCNRNKDGKINEQFTLTSRILTELSTFMHFTYTVTARCYSFNGIVAGMAAGEIDVAACLRITEYRQRFVSFLHPLAESRYSFLVRLEKVKDLSPLTILAPFHSSTWISLLGYVLASVTTLTFLEMYRRKREGTEHRAWLQSFDRYVMFKIGSVLQQGGTYNAVDMPSRMLVGWWWLFALVITATYSATLVTHHSIQTINPYPFTSLQEAATSPLTPLVYRNNSEAQLLSTSDPESDLGRLCRRVVDNGGFVDSKEEAYERVLSGRYSFINDEALSIQFFATDYMQHGYCRYTLVPHVNFYPGYRGLAVPKHFPYREQLNYGILTLHERGFIKEWSRNALPEGADQCLVFPPPVVGAKSFSFKDMHSLLLLLAVGLGGATVCLLLELAVERARLHDAIADTGGATDTENMLDIGGAVALPRAVREDSGSAPYLAVVVHR</sequence>
<evidence type="ECO:0000256" key="4">
    <source>
        <dbReference type="ARBA" id="ARBA00022692"/>
    </source>
</evidence>
<gene>
    <name evidence="13" type="primary">LOC106818059</name>
</gene>
<dbReference type="RefSeq" id="XP_014678265.1">
    <property type="nucleotide sequence ID" value="XM_014822779.1"/>
</dbReference>
<evidence type="ECO:0000256" key="8">
    <source>
        <dbReference type="ARBA" id="ARBA00023180"/>
    </source>
</evidence>
<dbReference type="Gene3D" id="3.40.190.10">
    <property type="entry name" value="Periplasmic binding protein-like II"/>
    <property type="match status" value="1"/>
</dbReference>
<evidence type="ECO:0000256" key="5">
    <source>
        <dbReference type="ARBA" id="ARBA00022989"/>
    </source>
</evidence>
<organism evidence="12 13">
    <name type="scientific">Priapulus caudatus</name>
    <name type="common">Priapulid worm</name>
    <dbReference type="NCBI Taxonomy" id="37621"/>
    <lineage>
        <taxon>Eukaryota</taxon>
        <taxon>Metazoa</taxon>
        <taxon>Ecdysozoa</taxon>
        <taxon>Scalidophora</taxon>
        <taxon>Priapulida</taxon>
        <taxon>Priapulimorpha</taxon>
        <taxon>Priapulimorphida</taxon>
        <taxon>Priapulidae</taxon>
        <taxon>Priapulus</taxon>
    </lineage>
</organism>
<evidence type="ECO:0000256" key="2">
    <source>
        <dbReference type="ARBA" id="ARBA00008685"/>
    </source>
</evidence>
<keyword evidence="12" id="KW-1185">Reference proteome</keyword>
<comment type="subcellular location">
    <subcellularLocation>
        <location evidence="1">Cell membrane</location>
        <topology evidence="1">Multi-pass membrane protein</topology>
    </subcellularLocation>
</comment>
<proteinExistence type="inferred from homology"/>
<dbReference type="InterPro" id="IPR052192">
    <property type="entry name" value="Insect_Ionotropic_Sensory_Rcpt"/>
</dbReference>
<feature type="domain" description="Ionotropic glutamate receptor C-terminal" evidence="11">
    <location>
        <begin position="179"/>
        <end position="286"/>
    </location>
</feature>
<evidence type="ECO:0000256" key="7">
    <source>
        <dbReference type="ARBA" id="ARBA00023170"/>
    </source>
</evidence>
<dbReference type="InterPro" id="IPR001320">
    <property type="entry name" value="Iontro_rcpt_C"/>
</dbReference>
<keyword evidence="10" id="KW-0732">Signal</keyword>
<evidence type="ECO:0000256" key="10">
    <source>
        <dbReference type="SAM" id="SignalP"/>
    </source>
</evidence>
<feature type="chain" id="PRO_5046451468" evidence="10">
    <location>
        <begin position="18"/>
        <end position="514"/>
    </location>
</feature>
<accession>A0ABM1F1E4</accession>
<evidence type="ECO:0000256" key="9">
    <source>
        <dbReference type="SAM" id="Phobius"/>
    </source>
</evidence>
<dbReference type="PANTHER" id="PTHR42643:SF24">
    <property type="entry name" value="IONOTROPIC RECEPTOR 60A"/>
    <property type="match status" value="1"/>
</dbReference>
<feature type="signal peptide" evidence="10">
    <location>
        <begin position="1"/>
        <end position="17"/>
    </location>
</feature>
<feature type="transmembrane region" description="Helical" evidence="9">
    <location>
        <begin position="443"/>
        <end position="464"/>
    </location>
</feature>
<keyword evidence="5 9" id="KW-1133">Transmembrane helix</keyword>
<keyword evidence="4 9" id="KW-0812">Transmembrane</keyword>
<evidence type="ECO:0000256" key="6">
    <source>
        <dbReference type="ARBA" id="ARBA00023136"/>
    </source>
</evidence>
<protein>
    <submittedName>
        <fullName evidence="13">Glutamate receptor ionotropic, delta-2-like</fullName>
    </submittedName>
</protein>
<keyword evidence="8" id="KW-0325">Glycoprotein</keyword>
<name>A0ABM1F1E4_PRICU</name>
<dbReference type="Gene3D" id="1.10.287.70">
    <property type="match status" value="1"/>
</dbReference>
<keyword evidence="3" id="KW-1003">Cell membrane</keyword>
<feature type="transmembrane region" description="Helical" evidence="9">
    <location>
        <begin position="182"/>
        <end position="202"/>
    </location>
</feature>
<evidence type="ECO:0000259" key="11">
    <source>
        <dbReference type="Pfam" id="PF00060"/>
    </source>
</evidence>
<dbReference type="Pfam" id="PF00060">
    <property type="entry name" value="Lig_chan"/>
    <property type="match status" value="1"/>
</dbReference>
<dbReference type="SUPFAM" id="SSF53850">
    <property type="entry name" value="Periplasmic binding protein-like II"/>
    <property type="match status" value="1"/>
</dbReference>
<dbReference type="Proteomes" id="UP000695022">
    <property type="component" value="Unplaced"/>
</dbReference>
<evidence type="ECO:0000313" key="13">
    <source>
        <dbReference type="RefSeq" id="XP_014678265.1"/>
    </source>
</evidence>
<reference evidence="13" key="1">
    <citation type="submission" date="2025-08" db="UniProtKB">
        <authorList>
            <consortium name="RefSeq"/>
        </authorList>
    </citation>
    <scope>IDENTIFICATION</scope>
</reference>